<feature type="signal peptide" evidence="1">
    <location>
        <begin position="1"/>
        <end position="24"/>
    </location>
</feature>
<evidence type="ECO:0000256" key="1">
    <source>
        <dbReference type="SAM" id="SignalP"/>
    </source>
</evidence>
<comment type="caution">
    <text evidence="2">The sequence shown here is derived from an EMBL/GenBank/DDBJ whole genome shotgun (WGS) entry which is preliminary data.</text>
</comment>
<dbReference type="EMBL" id="VJND01000004">
    <property type="protein sequence ID" value="TSE26199.1"/>
    <property type="molecule type" value="Genomic_DNA"/>
</dbReference>
<evidence type="ECO:0000313" key="2">
    <source>
        <dbReference type="EMBL" id="TSE26199.1"/>
    </source>
</evidence>
<dbReference type="RefSeq" id="WP_143894255.1">
    <property type="nucleotide sequence ID" value="NZ_VJND01000004.1"/>
</dbReference>
<organism evidence="2 3">
    <name type="scientific">Tepidimonas sediminis</name>
    <dbReference type="NCBI Taxonomy" id="2588941"/>
    <lineage>
        <taxon>Bacteria</taxon>
        <taxon>Pseudomonadati</taxon>
        <taxon>Pseudomonadota</taxon>
        <taxon>Betaproteobacteria</taxon>
        <taxon>Burkholderiales</taxon>
        <taxon>Tepidimonas</taxon>
    </lineage>
</organism>
<dbReference type="AlphaFoldDB" id="A0A554WRJ7"/>
<keyword evidence="3" id="KW-1185">Reference proteome</keyword>
<sequence>MRMSRVGGAALALMLGWTAAAAWAAEGEAAACEAAAHERKLAGAARTSFVKKCRQEAQARCEAQAGERKLAGAARTSFVAKCVRETGPQPQ</sequence>
<keyword evidence="1" id="KW-0732">Signal</keyword>
<reference evidence="2 3" key="1">
    <citation type="submission" date="2019-07" db="EMBL/GenBank/DDBJ databases">
        <title>Tepidimonas sediminis YIM 72259 draft genome.</title>
        <authorList>
            <person name="Da Costa M.S."/>
            <person name="Froufe H.J.C."/>
            <person name="Egas C."/>
            <person name="Albuquerque L."/>
        </authorList>
    </citation>
    <scope>NUCLEOTIDE SEQUENCE [LARGE SCALE GENOMIC DNA]</scope>
    <source>
        <strain evidence="2 3">YIM 72259</strain>
    </source>
</reference>
<gene>
    <name evidence="2" type="ORF">Tsedi_01014</name>
</gene>
<protein>
    <submittedName>
        <fullName evidence="2">PsiF repeat protein</fullName>
    </submittedName>
</protein>
<name>A0A554WRJ7_9BURK</name>
<proteinExistence type="predicted"/>
<dbReference type="Proteomes" id="UP000320225">
    <property type="component" value="Unassembled WGS sequence"/>
</dbReference>
<evidence type="ECO:0000313" key="3">
    <source>
        <dbReference type="Proteomes" id="UP000320225"/>
    </source>
</evidence>
<feature type="chain" id="PRO_5021702603" evidence="1">
    <location>
        <begin position="25"/>
        <end position="91"/>
    </location>
</feature>
<accession>A0A554WRJ7</accession>